<keyword evidence="2" id="KW-1185">Reference proteome</keyword>
<protein>
    <submittedName>
        <fullName evidence="1">G3940 protein</fullName>
    </submittedName>
</protein>
<reference evidence="1 2" key="1">
    <citation type="submission" date="2024-06" db="EMBL/GenBank/DDBJ databases">
        <authorList>
            <person name="Kraege A."/>
            <person name="Thomma B."/>
        </authorList>
    </citation>
    <scope>NUCLEOTIDE SEQUENCE [LARGE SCALE GENOMIC DNA]</scope>
</reference>
<dbReference type="Pfam" id="PF13344">
    <property type="entry name" value="Hydrolase_6"/>
    <property type="match status" value="1"/>
</dbReference>
<dbReference type="SUPFAM" id="SSF56784">
    <property type="entry name" value="HAD-like"/>
    <property type="match status" value="1"/>
</dbReference>
<dbReference type="Proteomes" id="UP001497392">
    <property type="component" value="Unassembled WGS sequence"/>
</dbReference>
<comment type="caution">
    <text evidence="1">The sequence shown here is derived from an EMBL/GenBank/DDBJ whole genome shotgun (WGS) entry which is preliminary data.</text>
</comment>
<name>A0ABP1FVZ3_9CHLO</name>
<dbReference type="Gene3D" id="3.40.50.1000">
    <property type="entry name" value="HAD superfamily/HAD-like"/>
    <property type="match status" value="2"/>
</dbReference>
<dbReference type="EMBL" id="CAXHTA020000005">
    <property type="protein sequence ID" value="CAL5221702.1"/>
    <property type="molecule type" value="Genomic_DNA"/>
</dbReference>
<dbReference type="InterPro" id="IPR023214">
    <property type="entry name" value="HAD_sf"/>
</dbReference>
<evidence type="ECO:0000313" key="1">
    <source>
        <dbReference type="EMBL" id="CAL5221702.1"/>
    </source>
</evidence>
<gene>
    <name evidence="1" type="primary">g3940</name>
    <name evidence="1" type="ORF">VP750_LOCUS3361</name>
</gene>
<dbReference type="NCBIfam" id="TIGR01460">
    <property type="entry name" value="HAD-SF-IIA"/>
    <property type="match status" value="1"/>
</dbReference>
<dbReference type="InterPro" id="IPR036412">
    <property type="entry name" value="HAD-like_sf"/>
</dbReference>
<dbReference type="PANTHER" id="PTHR14269">
    <property type="entry name" value="CDP-DIACYLGLYCEROL--GLYCEROL-3-PHOSPHATE 3-PHOSPHATIDYLTRANSFERASE-RELATED"/>
    <property type="match status" value="1"/>
</dbReference>
<sequence length="438" mass="47584">MAQSASRQLHHLRKVCRAFRLSDKAEAAGAWPSWPLQLLHGSQPRAYIAGAGASDRPPAFVFDIDGVLVRGNRVLDSAKRAFERLYKDGGQTPRYPVCFLTNGGGVTEEQKADELSSWLGVHVKENQVVLSHTPFKRLLPSLKGPVLVAGMGNVVEVAQHYGFKQLLTPLDVARADPSIAPFWKGRAGCAADSAKEGGQCPVKDLGYGSEEKSIKTVLVFKDPSDWYVDLQVITDICVGGGVIGKWKPEADADQAVKVYFSNPDLLFAGEYPAPRLGQGAFAAALRTLVREVTGRELNHEFMGKPNAAPYELAEQLLCDQAMELGLMDPQQYNAEQEETCPGTTEQAGAREHDSLGQSLSPFSAIYAVGDNPKADIAGALNARARGRPYVAMLVRTGVFSGERANDEEFPADVVVDDVDAAVQAALHRARNMRWHSMR</sequence>
<accession>A0ABP1FVZ3</accession>
<dbReference type="InterPro" id="IPR050324">
    <property type="entry name" value="CDP-alcohol_PTase-I"/>
</dbReference>
<evidence type="ECO:0000313" key="2">
    <source>
        <dbReference type="Proteomes" id="UP001497392"/>
    </source>
</evidence>
<dbReference type="InterPro" id="IPR006357">
    <property type="entry name" value="HAD-SF_hydro_IIA"/>
</dbReference>
<dbReference type="PANTHER" id="PTHR14269:SF4">
    <property type="entry name" value="CAT EYE SYNDROME CRITICAL REGION PROTEIN 5"/>
    <property type="match status" value="1"/>
</dbReference>
<dbReference type="Pfam" id="PF13242">
    <property type="entry name" value="Hydrolase_like"/>
    <property type="match status" value="1"/>
</dbReference>
<organism evidence="1 2">
    <name type="scientific">Coccomyxa viridis</name>
    <dbReference type="NCBI Taxonomy" id="1274662"/>
    <lineage>
        <taxon>Eukaryota</taxon>
        <taxon>Viridiplantae</taxon>
        <taxon>Chlorophyta</taxon>
        <taxon>core chlorophytes</taxon>
        <taxon>Trebouxiophyceae</taxon>
        <taxon>Trebouxiophyceae incertae sedis</taxon>
        <taxon>Coccomyxaceae</taxon>
        <taxon>Coccomyxa</taxon>
    </lineage>
</organism>
<proteinExistence type="predicted"/>
<dbReference type="InterPro" id="IPR006353">
    <property type="entry name" value="HAD-SF_hydro_IIA_CECR5"/>
</dbReference>
<dbReference type="NCBIfam" id="TIGR01456">
    <property type="entry name" value="CECR5"/>
    <property type="match status" value="1"/>
</dbReference>